<reference evidence="1 2" key="1">
    <citation type="submission" date="2021-06" db="EMBL/GenBank/DDBJ databases">
        <authorList>
            <person name="Palmer J.M."/>
        </authorList>
    </citation>
    <scope>NUCLEOTIDE SEQUENCE [LARGE SCALE GENOMIC DNA]</scope>
    <source>
        <strain evidence="1 2">GA_2019</strain>
        <tissue evidence="1">Muscle</tissue>
    </source>
</reference>
<evidence type="ECO:0000313" key="2">
    <source>
        <dbReference type="Proteomes" id="UP001476798"/>
    </source>
</evidence>
<gene>
    <name evidence="1" type="ORF">GOODEAATRI_032979</name>
</gene>
<dbReference type="Proteomes" id="UP001476798">
    <property type="component" value="Unassembled WGS sequence"/>
</dbReference>
<evidence type="ECO:0000313" key="1">
    <source>
        <dbReference type="EMBL" id="MEQ2173527.1"/>
    </source>
</evidence>
<sequence>MLFVYPCHHTLIKTQECLWLLHSRWLMTILQPVCLISRFPLRPLRNSSSFTCVPLHPLYSAEPHCGAACLLFKIKTNEYKFIVLQINSLASKEQDLLVEMCCMLF</sequence>
<name>A0ABV0NQ26_9TELE</name>
<comment type="caution">
    <text evidence="1">The sequence shown here is derived from an EMBL/GenBank/DDBJ whole genome shotgun (WGS) entry which is preliminary data.</text>
</comment>
<protein>
    <submittedName>
        <fullName evidence="1">Uncharacterized protein</fullName>
    </submittedName>
</protein>
<proteinExistence type="predicted"/>
<organism evidence="1 2">
    <name type="scientific">Goodea atripinnis</name>
    <dbReference type="NCBI Taxonomy" id="208336"/>
    <lineage>
        <taxon>Eukaryota</taxon>
        <taxon>Metazoa</taxon>
        <taxon>Chordata</taxon>
        <taxon>Craniata</taxon>
        <taxon>Vertebrata</taxon>
        <taxon>Euteleostomi</taxon>
        <taxon>Actinopterygii</taxon>
        <taxon>Neopterygii</taxon>
        <taxon>Teleostei</taxon>
        <taxon>Neoteleostei</taxon>
        <taxon>Acanthomorphata</taxon>
        <taxon>Ovalentaria</taxon>
        <taxon>Atherinomorphae</taxon>
        <taxon>Cyprinodontiformes</taxon>
        <taxon>Goodeidae</taxon>
        <taxon>Goodea</taxon>
    </lineage>
</organism>
<keyword evidence="2" id="KW-1185">Reference proteome</keyword>
<accession>A0ABV0NQ26</accession>
<dbReference type="EMBL" id="JAHRIO010046514">
    <property type="protein sequence ID" value="MEQ2173527.1"/>
    <property type="molecule type" value="Genomic_DNA"/>
</dbReference>